<proteinExistence type="predicted"/>
<feature type="transmembrane region" description="Helical" evidence="2">
    <location>
        <begin position="48"/>
        <end position="69"/>
    </location>
</feature>
<keyword evidence="2" id="KW-0472">Membrane</keyword>
<dbReference type="OrthoDB" id="291792at2759"/>
<feature type="transmembrane region" description="Helical" evidence="2">
    <location>
        <begin position="121"/>
        <end position="139"/>
    </location>
</feature>
<evidence type="ECO:0000313" key="4">
    <source>
        <dbReference type="EMBL" id="RKP26437.1"/>
    </source>
</evidence>
<feature type="transmembrane region" description="Helical" evidence="2">
    <location>
        <begin position="321"/>
        <end position="338"/>
    </location>
</feature>
<keyword evidence="2" id="KW-0812">Transmembrane</keyword>
<gene>
    <name evidence="4" type="ORF">SYNPS1DRAFT_21802</name>
</gene>
<sequence length="449" mass="50167">MAVLSKATEPVDSARKQPAPPDKERYWDLLPRSPAAILAHALKGALRAFTVAYGARAVFTLILRLLAVLRGKSSFGDALVVALRGTPTLRFGAAFGVFAFVWKLVNHALREIRGIDDRWNNFIGGFLGGFALLIESPQYRVTYAQQFFVRALQASYASLHARNLISIPYGGALLFMAAGSQTMYAYMMKPNTLPPDFYKFMVKAARVPDAVLRYNAHNVIHGCVDPAKGLELVKRYKGTARNMACVASMSSTPGIVPCALVHPRFDSCIAACAELWLRVFQMIAPVYTSLNFAPMLTLHLFKFIREPLPLLRKAFLNTLRSSSFLATYVGSFLVLICAERNVSQWIGRIIGRRLGDSKLLIYLFCWLNGLAIFIEHPTRRVELGLYVLPKAAESLFAVMVQRRLAVVVPYGEVGLFAIGMGIIMSFYQAEPEYLTPMMRRLMRPFFGRF</sequence>
<organism evidence="4 5">
    <name type="scientific">Syncephalis pseudoplumigaleata</name>
    <dbReference type="NCBI Taxonomy" id="1712513"/>
    <lineage>
        <taxon>Eukaryota</taxon>
        <taxon>Fungi</taxon>
        <taxon>Fungi incertae sedis</taxon>
        <taxon>Zoopagomycota</taxon>
        <taxon>Zoopagomycotina</taxon>
        <taxon>Zoopagomycetes</taxon>
        <taxon>Zoopagales</taxon>
        <taxon>Piptocephalidaceae</taxon>
        <taxon>Syncephalis</taxon>
    </lineage>
</organism>
<dbReference type="AlphaFoldDB" id="A0A4P9Z1R9"/>
<feature type="transmembrane region" description="Helical" evidence="2">
    <location>
        <begin position="407"/>
        <end position="429"/>
    </location>
</feature>
<protein>
    <recommendedName>
        <fullName evidence="3">Transmembrane protein 135 N-terminal domain-containing protein</fullName>
    </recommendedName>
</protein>
<dbReference type="EMBL" id="KZ989425">
    <property type="protein sequence ID" value="RKP26437.1"/>
    <property type="molecule type" value="Genomic_DNA"/>
</dbReference>
<feature type="transmembrane region" description="Helical" evidence="2">
    <location>
        <begin position="359"/>
        <end position="377"/>
    </location>
</feature>
<feature type="transmembrane region" description="Helical" evidence="2">
    <location>
        <begin position="89"/>
        <end position="109"/>
    </location>
</feature>
<dbReference type="Pfam" id="PF15982">
    <property type="entry name" value="TMEM135_C_rich"/>
    <property type="match status" value="1"/>
</dbReference>
<evidence type="ECO:0000256" key="1">
    <source>
        <dbReference type="SAM" id="MobiDB-lite"/>
    </source>
</evidence>
<reference evidence="5" key="1">
    <citation type="journal article" date="2018" name="Nat. Microbiol.">
        <title>Leveraging single-cell genomics to expand the fungal tree of life.</title>
        <authorList>
            <person name="Ahrendt S.R."/>
            <person name="Quandt C.A."/>
            <person name="Ciobanu D."/>
            <person name="Clum A."/>
            <person name="Salamov A."/>
            <person name="Andreopoulos B."/>
            <person name="Cheng J.F."/>
            <person name="Woyke T."/>
            <person name="Pelin A."/>
            <person name="Henrissat B."/>
            <person name="Reynolds N.K."/>
            <person name="Benny G.L."/>
            <person name="Smith M.E."/>
            <person name="James T.Y."/>
            <person name="Grigoriev I.V."/>
        </authorList>
    </citation>
    <scope>NUCLEOTIDE SEQUENCE [LARGE SCALE GENOMIC DNA]</scope>
    <source>
        <strain evidence="5">Benny S71-1</strain>
    </source>
</reference>
<dbReference type="Proteomes" id="UP000278143">
    <property type="component" value="Unassembled WGS sequence"/>
</dbReference>
<dbReference type="Pfam" id="PF02466">
    <property type="entry name" value="Tim17"/>
    <property type="match status" value="1"/>
</dbReference>
<dbReference type="InterPro" id="IPR026749">
    <property type="entry name" value="Tmem135"/>
</dbReference>
<evidence type="ECO:0000313" key="5">
    <source>
        <dbReference type="Proteomes" id="UP000278143"/>
    </source>
</evidence>
<evidence type="ECO:0000256" key="2">
    <source>
        <dbReference type="SAM" id="Phobius"/>
    </source>
</evidence>
<name>A0A4P9Z1R9_9FUNG</name>
<feature type="region of interest" description="Disordered" evidence="1">
    <location>
        <begin position="1"/>
        <end position="23"/>
    </location>
</feature>
<keyword evidence="2" id="KW-1133">Transmembrane helix</keyword>
<dbReference type="PANTHER" id="PTHR12459">
    <property type="entry name" value="TRANSMEMBRANE PROTEIN 135-RELATED"/>
    <property type="match status" value="1"/>
</dbReference>
<feature type="domain" description="Transmembrane protein 135 N-terminal" evidence="3">
    <location>
        <begin position="267"/>
        <end position="400"/>
    </location>
</feature>
<feature type="transmembrane region" description="Helical" evidence="2">
    <location>
        <begin position="283"/>
        <end position="301"/>
    </location>
</feature>
<keyword evidence="5" id="KW-1185">Reference proteome</keyword>
<dbReference type="InterPro" id="IPR031926">
    <property type="entry name" value="TMEM135_N"/>
</dbReference>
<feature type="transmembrane region" description="Helical" evidence="2">
    <location>
        <begin position="159"/>
        <end position="179"/>
    </location>
</feature>
<evidence type="ECO:0000259" key="3">
    <source>
        <dbReference type="Pfam" id="PF15982"/>
    </source>
</evidence>
<accession>A0A4P9Z1R9</accession>